<sequence>MQDIIIKTRNLNKKYNDFYAIKDFSFELKHGEICGIIGKNGAGKSTFFKSLSGQIFPTSGEMEIFNKTGKEILEARKRIGFMIEAPEFFGDFTAEQNLEYFRRQKGIPEKNIVSKMLNIVELEHRSKKKFKEYSMGMKQRLGLALSLMNNPDCLILDEPTNGLDPEGRNDIKRLLLKLNRENNVTIMISSHILTEIEAIGSRFVFVKDGKIVKDLSKEELYSTSRKAIKFKVDNTAKATQVLEREFTGIEYKVLADSEIIIYNLLEKSPEINTKLASNGILIYNFTIEGENLEEYFLDLIGGKSYE</sequence>
<keyword evidence="2" id="KW-1185">Reference proteome</keyword>
<dbReference type="EMBL" id="CP066744">
    <property type="protein sequence ID" value="QQK06903.1"/>
    <property type="molecule type" value="Genomic_DNA"/>
</dbReference>
<name>A0AC61MRJ9_9FIRM</name>
<evidence type="ECO:0000313" key="1">
    <source>
        <dbReference type="EMBL" id="QQK06903.1"/>
    </source>
</evidence>
<keyword evidence="1" id="KW-0547">Nucleotide-binding</keyword>
<evidence type="ECO:0000313" key="2">
    <source>
        <dbReference type="Proteomes" id="UP000595814"/>
    </source>
</evidence>
<keyword evidence="1" id="KW-0067">ATP-binding</keyword>
<reference evidence="1 2" key="1">
    <citation type="journal article" date="2022" name="Int. J. Syst. Evol. Microbiol.">
        <title>Miniphocaeibacter halophilus sp. nov., an ammonium-tolerant acetate-producing bacterium isolated from a biogas system.</title>
        <authorList>
            <person name="Schnurer A."/>
            <person name="Singh A."/>
            <person name="Bi S."/>
            <person name="Qiao W."/>
            <person name="Westerholm M."/>
        </authorList>
    </citation>
    <scope>NUCLEOTIDE SEQUENCE [LARGE SCALE GENOMIC DNA]</scope>
    <source>
        <strain evidence="1 2">AMB_01</strain>
    </source>
</reference>
<dbReference type="Proteomes" id="UP000595814">
    <property type="component" value="Chromosome"/>
</dbReference>
<gene>
    <name evidence="1" type="ORF">JFY71_06010</name>
</gene>
<organism evidence="1 2">
    <name type="scientific">Miniphocaeibacter halophilus</name>
    <dbReference type="NCBI Taxonomy" id="2931922"/>
    <lineage>
        <taxon>Bacteria</taxon>
        <taxon>Bacillati</taxon>
        <taxon>Bacillota</taxon>
        <taxon>Tissierellia</taxon>
        <taxon>Tissierellales</taxon>
        <taxon>Peptoniphilaceae</taxon>
        <taxon>Miniphocaeibacter</taxon>
    </lineage>
</organism>
<accession>A0AC61MRJ9</accession>
<protein>
    <submittedName>
        <fullName evidence="1">ABC transporter ATP-binding protein</fullName>
    </submittedName>
</protein>
<proteinExistence type="predicted"/>